<name>A0A2W2G5P7_9ACTN</name>
<dbReference type="AlphaFoldDB" id="A0A2W2G5P7"/>
<feature type="region of interest" description="Disordered" evidence="1">
    <location>
        <begin position="44"/>
        <end position="73"/>
    </location>
</feature>
<comment type="caution">
    <text evidence="3">The sequence shown here is derived from an EMBL/GenBank/DDBJ whole genome shotgun (WGS) entry which is preliminary data.</text>
</comment>
<keyword evidence="2" id="KW-0812">Transmembrane</keyword>
<evidence type="ECO:0000256" key="2">
    <source>
        <dbReference type="SAM" id="Phobius"/>
    </source>
</evidence>
<gene>
    <name evidence="3" type="ORF">C1I98_18620</name>
</gene>
<dbReference type="Proteomes" id="UP000248544">
    <property type="component" value="Unassembled WGS sequence"/>
</dbReference>
<protein>
    <submittedName>
        <fullName evidence="3">Uncharacterized protein</fullName>
    </submittedName>
</protein>
<feature type="non-terminal residue" evidence="3">
    <location>
        <position position="1"/>
    </location>
</feature>
<dbReference type="RefSeq" id="WP_158558087.1">
    <property type="nucleotide sequence ID" value="NZ_POUA01000140.1"/>
</dbReference>
<keyword evidence="2" id="KW-1133">Transmembrane helix</keyword>
<organism evidence="3 4">
    <name type="scientific">Spongiactinospora gelatinilytica</name>
    <dbReference type="NCBI Taxonomy" id="2666298"/>
    <lineage>
        <taxon>Bacteria</taxon>
        <taxon>Bacillati</taxon>
        <taxon>Actinomycetota</taxon>
        <taxon>Actinomycetes</taxon>
        <taxon>Streptosporangiales</taxon>
        <taxon>Streptosporangiaceae</taxon>
        <taxon>Spongiactinospora</taxon>
    </lineage>
</organism>
<keyword evidence="2" id="KW-0472">Membrane</keyword>
<keyword evidence="4" id="KW-1185">Reference proteome</keyword>
<evidence type="ECO:0000313" key="4">
    <source>
        <dbReference type="Proteomes" id="UP000248544"/>
    </source>
</evidence>
<dbReference type="EMBL" id="POUA01000140">
    <property type="protein sequence ID" value="PZG43232.1"/>
    <property type="molecule type" value="Genomic_DNA"/>
</dbReference>
<evidence type="ECO:0000313" key="3">
    <source>
        <dbReference type="EMBL" id="PZG43232.1"/>
    </source>
</evidence>
<proteinExistence type="predicted"/>
<feature type="transmembrane region" description="Helical" evidence="2">
    <location>
        <begin position="16"/>
        <end position="37"/>
    </location>
</feature>
<reference evidence="3 4" key="1">
    <citation type="submission" date="2018-01" db="EMBL/GenBank/DDBJ databases">
        <title>Draft genome sequence of Sphaerisporangium sp. 7K107.</title>
        <authorList>
            <person name="Sahin N."/>
            <person name="Saygin H."/>
            <person name="Ay H."/>
        </authorList>
    </citation>
    <scope>NUCLEOTIDE SEQUENCE [LARGE SCALE GENOMIC DNA]</scope>
    <source>
        <strain evidence="3 4">7K107</strain>
    </source>
</reference>
<accession>A0A2W2G5P7</accession>
<evidence type="ECO:0000256" key="1">
    <source>
        <dbReference type="SAM" id="MobiDB-lite"/>
    </source>
</evidence>
<sequence>PEEHAGGTDAAGSEGAWALVMIALAATGVFLGGASWLSRRPVMNGPAAHRRKPQVRRATAVRARCPGPPRRNR</sequence>